<proteinExistence type="predicted"/>
<reference evidence="5" key="2">
    <citation type="journal article" date="2023" name="BMC Genomics">
        <title>Pest status, molecular evolution, and epigenetic factors derived from the genome assembly of Frankliniella fusca, a thysanopteran phytovirus vector.</title>
        <authorList>
            <person name="Catto M.A."/>
            <person name="Labadie P.E."/>
            <person name="Jacobson A.L."/>
            <person name="Kennedy G.G."/>
            <person name="Srinivasan R."/>
            <person name="Hunt B.G."/>
        </authorList>
    </citation>
    <scope>NUCLEOTIDE SEQUENCE</scope>
    <source>
        <strain evidence="5">PL_HMW_Pooled</strain>
    </source>
</reference>
<dbReference type="PROSITE" id="PS51155">
    <property type="entry name" value="CHIT_BIND_RR_2"/>
    <property type="match status" value="1"/>
</dbReference>
<dbReference type="EMBL" id="JAHWGI010000082">
    <property type="protein sequence ID" value="KAK3908857.1"/>
    <property type="molecule type" value="Genomic_DNA"/>
</dbReference>
<sequence>MERVLCCAVLALAASASATAANTTTTTTTPGPTTIVPATTTIAVPTIAAATTTTTASTTTAAAAAEHAAPDSDASASTSVTSWSRSGRPTGRTGRSNGLDIDDNSLVANQGGQNIYQGGGFQGLQGPQGGQGQGQGQGQGEDNDDSEPYAFDYSVRDPSTGDTKSQWESRVDGVVRGMYSLLQPDGSLRSVSYTADNQNGFRAVVKLDNPGLPTGPARPGSLGVPTSSVSSSVSSSAILGATGRAPPSRPSPPATRPTHFRFSSRPASSSSAGAGSSTAPPAATTTTTTAAQPGAPGAGAASSTGASSASTSTVEPESGEVGAPQALRASPLETAGGDGGDDDTWQAILGSTSARPEQDVGQLYGEHEFPPGPASSWLHDTLGAQDPSSSLLLAGPEHREPASPAQHQVQHPPVRLPLEYEVQPGPGHFLFADPGDHDHQGLQEAADGSMRQLMRRQRARKRHVVHHGDAVGHPALLRVRHLRQHHPTRWTWVSANQ</sequence>
<feature type="compositionally biased region" description="Low complexity" evidence="3">
    <location>
        <begin position="263"/>
        <end position="313"/>
    </location>
</feature>
<keyword evidence="6" id="KW-1185">Reference proteome</keyword>
<feature type="compositionally biased region" description="Low complexity" evidence="3">
    <location>
        <begin position="61"/>
        <end position="98"/>
    </location>
</feature>
<evidence type="ECO:0000256" key="2">
    <source>
        <dbReference type="PROSITE-ProRule" id="PRU00497"/>
    </source>
</evidence>
<dbReference type="PRINTS" id="PR00947">
    <property type="entry name" value="CUTICLE"/>
</dbReference>
<organism evidence="5 6">
    <name type="scientific">Frankliniella fusca</name>
    <dbReference type="NCBI Taxonomy" id="407009"/>
    <lineage>
        <taxon>Eukaryota</taxon>
        <taxon>Metazoa</taxon>
        <taxon>Ecdysozoa</taxon>
        <taxon>Arthropoda</taxon>
        <taxon>Hexapoda</taxon>
        <taxon>Insecta</taxon>
        <taxon>Pterygota</taxon>
        <taxon>Neoptera</taxon>
        <taxon>Paraneoptera</taxon>
        <taxon>Thysanoptera</taxon>
        <taxon>Terebrantia</taxon>
        <taxon>Thripoidea</taxon>
        <taxon>Thripidae</taxon>
        <taxon>Frankliniella</taxon>
    </lineage>
</organism>
<dbReference type="PANTHER" id="PTHR12236:SF95">
    <property type="entry name" value="CUTICULAR PROTEIN 76BD, ISOFORM C-RELATED"/>
    <property type="match status" value="1"/>
</dbReference>
<protein>
    <submittedName>
        <fullName evidence="5">Cuticle protein 19</fullName>
    </submittedName>
</protein>
<dbReference type="GO" id="GO:0005615">
    <property type="term" value="C:extracellular space"/>
    <property type="evidence" value="ECO:0007669"/>
    <property type="project" value="TreeGrafter"/>
</dbReference>
<feature type="signal peptide" evidence="4">
    <location>
        <begin position="1"/>
        <end position="20"/>
    </location>
</feature>
<dbReference type="GO" id="GO:0031012">
    <property type="term" value="C:extracellular matrix"/>
    <property type="evidence" value="ECO:0007669"/>
    <property type="project" value="TreeGrafter"/>
</dbReference>
<evidence type="ECO:0000313" key="6">
    <source>
        <dbReference type="Proteomes" id="UP001219518"/>
    </source>
</evidence>
<dbReference type="GO" id="GO:0042302">
    <property type="term" value="F:structural constituent of cuticle"/>
    <property type="evidence" value="ECO:0007669"/>
    <property type="project" value="UniProtKB-UniRule"/>
</dbReference>
<gene>
    <name evidence="5" type="ORF">KUF71_019113</name>
</gene>
<feature type="chain" id="PRO_5042058686" evidence="4">
    <location>
        <begin position="21"/>
        <end position="497"/>
    </location>
</feature>
<accession>A0AAE1L8H4</accession>
<dbReference type="Proteomes" id="UP001219518">
    <property type="component" value="Unassembled WGS sequence"/>
</dbReference>
<name>A0AAE1L8H4_9NEOP</name>
<comment type="caution">
    <text evidence="5">The sequence shown here is derived from an EMBL/GenBank/DDBJ whole genome shotgun (WGS) entry which is preliminary data.</text>
</comment>
<evidence type="ECO:0000256" key="1">
    <source>
        <dbReference type="ARBA" id="ARBA00022460"/>
    </source>
</evidence>
<evidence type="ECO:0000256" key="4">
    <source>
        <dbReference type="SAM" id="SignalP"/>
    </source>
</evidence>
<dbReference type="InterPro" id="IPR031311">
    <property type="entry name" value="CHIT_BIND_RR_consensus"/>
</dbReference>
<feature type="region of interest" description="Disordered" evidence="3">
    <location>
        <begin position="363"/>
        <end position="412"/>
    </location>
</feature>
<dbReference type="InterPro" id="IPR051217">
    <property type="entry name" value="Insect_Cuticle_Struc_Prot"/>
</dbReference>
<dbReference type="InterPro" id="IPR000618">
    <property type="entry name" value="Insect_cuticle"/>
</dbReference>
<reference evidence="5" key="1">
    <citation type="submission" date="2021-07" db="EMBL/GenBank/DDBJ databases">
        <authorList>
            <person name="Catto M.A."/>
            <person name="Jacobson A."/>
            <person name="Kennedy G."/>
            <person name="Labadie P."/>
            <person name="Hunt B.G."/>
            <person name="Srinivasan R."/>
        </authorList>
    </citation>
    <scope>NUCLEOTIDE SEQUENCE</scope>
    <source>
        <strain evidence="5">PL_HMW_Pooled</strain>
        <tissue evidence="5">Head</tissue>
    </source>
</reference>
<evidence type="ECO:0000256" key="3">
    <source>
        <dbReference type="SAM" id="MobiDB-lite"/>
    </source>
</evidence>
<dbReference type="AlphaFoldDB" id="A0AAE1L8H4"/>
<dbReference type="PROSITE" id="PS00233">
    <property type="entry name" value="CHIT_BIND_RR_1"/>
    <property type="match status" value="1"/>
</dbReference>
<feature type="compositionally biased region" description="Low complexity" evidence="3">
    <location>
        <begin position="227"/>
        <end position="236"/>
    </location>
</feature>
<feature type="compositionally biased region" description="Gly residues" evidence="3">
    <location>
        <begin position="117"/>
        <end position="139"/>
    </location>
</feature>
<feature type="region of interest" description="Disordered" evidence="3">
    <location>
        <begin position="210"/>
        <end position="347"/>
    </location>
</feature>
<dbReference type="Pfam" id="PF00379">
    <property type="entry name" value="Chitin_bind_4"/>
    <property type="match status" value="1"/>
</dbReference>
<evidence type="ECO:0000313" key="5">
    <source>
        <dbReference type="EMBL" id="KAK3908857.1"/>
    </source>
</evidence>
<dbReference type="PANTHER" id="PTHR12236">
    <property type="entry name" value="STRUCTURAL CONTITUENT OF CUTICLE"/>
    <property type="match status" value="1"/>
</dbReference>
<feature type="region of interest" description="Disordered" evidence="3">
    <location>
        <begin position="61"/>
        <end position="167"/>
    </location>
</feature>
<keyword evidence="4" id="KW-0732">Signal</keyword>
<keyword evidence="1 2" id="KW-0193">Cuticle</keyword>